<dbReference type="AlphaFoldDB" id="A0AAF0V6N3"/>
<dbReference type="InterPro" id="IPR021109">
    <property type="entry name" value="Peptidase_aspartic_dom_sf"/>
</dbReference>
<protein>
    <recommendedName>
        <fullName evidence="3">Gag-pol polyprotein</fullName>
    </recommendedName>
</protein>
<evidence type="ECO:0008006" key="3">
    <source>
        <dbReference type="Google" id="ProtNLM"/>
    </source>
</evidence>
<dbReference type="Pfam" id="PF08284">
    <property type="entry name" value="RVP_2"/>
    <property type="match status" value="1"/>
</dbReference>
<keyword evidence="2" id="KW-1185">Reference proteome</keyword>
<organism evidence="1 2">
    <name type="scientific">Solanum verrucosum</name>
    <dbReference type="NCBI Taxonomy" id="315347"/>
    <lineage>
        <taxon>Eukaryota</taxon>
        <taxon>Viridiplantae</taxon>
        <taxon>Streptophyta</taxon>
        <taxon>Embryophyta</taxon>
        <taxon>Tracheophyta</taxon>
        <taxon>Spermatophyta</taxon>
        <taxon>Magnoliopsida</taxon>
        <taxon>eudicotyledons</taxon>
        <taxon>Gunneridae</taxon>
        <taxon>Pentapetalae</taxon>
        <taxon>asterids</taxon>
        <taxon>lamiids</taxon>
        <taxon>Solanales</taxon>
        <taxon>Solanaceae</taxon>
        <taxon>Solanoideae</taxon>
        <taxon>Solaneae</taxon>
        <taxon>Solanum</taxon>
    </lineage>
</organism>
<name>A0AAF0V6N3_SOLVR</name>
<dbReference type="EMBL" id="CP133623">
    <property type="protein sequence ID" value="WMV58299.1"/>
    <property type="molecule type" value="Genomic_DNA"/>
</dbReference>
<evidence type="ECO:0000313" key="2">
    <source>
        <dbReference type="Proteomes" id="UP001234989"/>
    </source>
</evidence>
<dbReference type="Proteomes" id="UP001234989">
    <property type="component" value="Chromosome 12"/>
</dbReference>
<dbReference type="InterPro" id="IPR032567">
    <property type="entry name" value="RTL1-rel"/>
</dbReference>
<accession>A0AAF0V6N3</accession>
<dbReference type="PANTHER" id="PTHR15503:SF45">
    <property type="entry name" value="RNA-DIRECTED DNA POLYMERASE HOMOLOG"/>
    <property type="match status" value="1"/>
</dbReference>
<dbReference type="CDD" id="cd00303">
    <property type="entry name" value="retropepsin_like"/>
    <property type="match status" value="1"/>
</dbReference>
<dbReference type="PANTHER" id="PTHR15503">
    <property type="entry name" value="LDOC1 RELATED"/>
    <property type="match status" value="1"/>
</dbReference>
<proteinExistence type="predicted"/>
<gene>
    <name evidence="1" type="ORF">MTR67_051684</name>
</gene>
<sequence>MMVTLHTLGAMGMVIQGFDKYFPSKVLLMLLQDSTMRGCLTLSLKEKKVIGLYWLLVLSVEENGSGSNAPKQNTFYAIQTRGEQEGFPDVINGMLRVFQLDVYALFDPGAKLSFVTPYVAMRFDVLPDVLLDHFFIVTPFGDSVVANRVDRRCPVYLSYRVTLVYLVELDMLDFDVIFGMDWLHFCYSSIDCRICVVKFQFPNEPIIEWKGGNFKPKGQFVSFLKARKMICKGCIYHLVRARYVDSETHTFELVPFLNEFPEVFPNDLPGIPLEREIDFGSDLLLDTQPILIPFYRMAPVELKDLKEQWKDLLDKGFIRPSISLWALQFC</sequence>
<dbReference type="InterPro" id="IPR043502">
    <property type="entry name" value="DNA/RNA_pol_sf"/>
</dbReference>
<dbReference type="Gene3D" id="3.10.10.10">
    <property type="entry name" value="HIV Type 1 Reverse Transcriptase, subunit A, domain 1"/>
    <property type="match status" value="1"/>
</dbReference>
<evidence type="ECO:0000313" key="1">
    <source>
        <dbReference type="EMBL" id="WMV58299.1"/>
    </source>
</evidence>
<reference evidence="1" key="1">
    <citation type="submission" date="2023-08" db="EMBL/GenBank/DDBJ databases">
        <title>A de novo genome assembly of Solanum verrucosum Schlechtendal, a Mexican diploid species geographically isolated from the other diploid A-genome species in potato relatives.</title>
        <authorList>
            <person name="Hosaka K."/>
        </authorList>
    </citation>
    <scope>NUCLEOTIDE SEQUENCE</scope>
    <source>
        <tissue evidence="1">Young leaves</tissue>
    </source>
</reference>
<dbReference type="Gene3D" id="2.40.70.10">
    <property type="entry name" value="Acid Proteases"/>
    <property type="match status" value="1"/>
</dbReference>
<dbReference type="SUPFAM" id="SSF56672">
    <property type="entry name" value="DNA/RNA polymerases"/>
    <property type="match status" value="1"/>
</dbReference>